<dbReference type="Proteomes" id="UP000001027">
    <property type="component" value="Chromosome"/>
</dbReference>
<feature type="transmembrane region" description="Helical" evidence="2">
    <location>
        <begin position="12"/>
        <end position="33"/>
    </location>
</feature>
<dbReference type="KEGG" id="bbr:BB1206"/>
<dbReference type="EMBL" id="BX640440">
    <property type="protein sequence ID" value="CAE31704.1"/>
    <property type="molecule type" value="Genomic_DNA"/>
</dbReference>
<protein>
    <submittedName>
        <fullName evidence="3">Exported protein</fullName>
    </submittedName>
</protein>
<keyword evidence="2" id="KW-1133">Transmembrane helix</keyword>
<name>A0A0H3LJ30_BORBR</name>
<dbReference type="HOGENOM" id="CLU_1174639_0_0_4"/>
<evidence type="ECO:0000256" key="1">
    <source>
        <dbReference type="SAM" id="MobiDB-lite"/>
    </source>
</evidence>
<dbReference type="AlphaFoldDB" id="A0A0H3LJ30"/>
<sequence length="249" mass="28205">MEPCHRTVMNKKFIASIACIAVACMILVVALYINTFGTNRSLEHATWGMFGDYFGGILNPVFALGAFLGVLWSLDMQTKQLKQLSLDKQGGEILVVVKDIDTRIGELLMTSVGLIGQDDLFIHHMVSESERGASTLKNSDSYIKFVSTAKQSGTLIEASIRELRNQIIHMQNFLARYPQVSSDSYAPIVEYYINKTRRIIPMLHEIERLPNSVFDFFMTERARKNSASVPRNTHRQPQNIPQPMRNGYE</sequence>
<feature type="region of interest" description="Disordered" evidence="1">
    <location>
        <begin position="225"/>
        <end position="249"/>
    </location>
</feature>
<keyword evidence="2" id="KW-0812">Transmembrane</keyword>
<accession>A0A0H3LJ30</accession>
<proteinExistence type="predicted"/>
<organism evidence="3 4">
    <name type="scientific">Bordetella bronchiseptica (strain ATCC BAA-588 / NCTC 13252 / RB50)</name>
    <name type="common">Alcaligenes bronchisepticus</name>
    <dbReference type="NCBI Taxonomy" id="257310"/>
    <lineage>
        <taxon>Bacteria</taxon>
        <taxon>Pseudomonadati</taxon>
        <taxon>Pseudomonadota</taxon>
        <taxon>Betaproteobacteria</taxon>
        <taxon>Burkholderiales</taxon>
        <taxon>Alcaligenaceae</taxon>
        <taxon>Bordetella</taxon>
    </lineage>
</organism>
<gene>
    <name evidence="3" type="ordered locus">BB1206</name>
</gene>
<feature type="transmembrane region" description="Helical" evidence="2">
    <location>
        <begin position="53"/>
        <end position="74"/>
    </location>
</feature>
<reference evidence="4" key="1">
    <citation type="journal article" date="2003" name="Nat. Genet.">
        <title>Comparative analysis of the genome sequences of Bordetella pertussis, Bordetella parapertussis and Bordetella bronchiseptica.</title>
        <authorList>
            <person name="Parkhill J."/>
            <person name="Sebaihia M."/>
            <person name="Preston A."/>
            <person name="Murphy L.D."/>
            <person name="Thomson N.R."/>
            <person name="Harris D.E."/>
            <person name="Holden M.T.G."/>
            <person name="Churcher C.M."/>
            <person name="Bentley S.D."/>
            <person name="Mungall K.L."/>
            <person name="Cerdeno-Tarraga A.-M."/>
            <person name="Temple L."/>
            <person name="James K.D."/>
            <person name="Harris B."/>
            <person name="Quail M.A."/>
            <person name="Achtman M."/>
            <person name="Atkin R."/>
            <person name="Baker S."/>
            <person name="Basham D."/>
            <person name="Bason N."/>
            <person name="Cherevach I."/>
            <person name="Chillingworth T."/>
            <person name="Collins M."/>
            <person name="Cronin A."/>
            <person name="Davis P."/>
            <person name="Doggett J."/>
            <person name="Feltwell T."/>
            <person name="Goble A."/>
            <person name="Hamlin N."/>
            <person name="Hauser H."/>
            <person name="Holroyd S."/>
            <person name="Jagels K."/>
            <person name="Leather S."/>
            <person name="Moule S."/>
            <person name="Norberczak H."/>
            <person name="O'Neil S."/>
            <person name="Ormond D."/>
            <person name="Price C."/>
            <person name="Rabbinowitsch E."/>
            <person name="Rutter S."/>
            <person name="Sanders M."/>
            <person name="Saunders D."/>
            <person name="Seeger K."/>
            <person name="Sharp S."/>
            <person name="Simmonds M."/>
            <person name="Skelton J."/>
            <person name="Squares R."/>
            <person name="Squares S."/>
            <person name="Stevens K."/>
            <person name="Unwin L."/>
            <person name="Whitehead S."/>
            <person name="Barrell B.G."/>
            <person name="Maskell D.J."/>
        </authorList>
    </citation>
    <scope>NUCLEOTIDE SEQUENCE [LARGE SCALE GENOMIC DNA]</scope>
    <source>
        <strain evidence="4">ATCC BAA-588 / NCTC 13252 / RB50</strain>
    </source>
</reference>
<feature type="compositionally biased region" description="Polar residues" evidence="1">
    <location>
        <begin position="225"/>
        <end position="241"/>
    </location>
</feature>
<evidence type="ECO:0000256" key="2">
    <source>
        <dbReference type="SAM" id="Phobius"/>
    </source>
</evidence>
<keyword evidence="2" id="KW-0472">Membrane</keyword>
<dbReference type="eggNOG" id="ENOG5033UT6">
    <property type="taxonomic scope" value="Bacteria"/>
</dbReference>
<evidence type="ECO:0000313" key="4">
    <source>
        <dbReference type="Proteomes" id="UP000001027"/>
    </source>
</evidence>
<evidence type="ECO:0000313" key="3">
    <source>
        <dbReference type="EMBL" id="CAE31704.1"/>
    </source>
</evidence>
<dbReference type="PROSITE" id="PS51257">
    <property type="entry name" value="PROKAR_LIPOPROTEIN"/>
    <property type="match status" value="1"/>
</dbReference>